<dbReference type="InterPro" id="IPR050765">
    <property type="entry name" value="Riboflavin_Biosynth_HTPR"/>
</dbReference>
<accession>A0ABY8H3N4</accession>
<dbReference type="InterPro" id="IPR002734">
    <property type="entry name" value="RibDG_C"/>
</dbReference>
<keyword evidence="3" id="KW-1185">Reference proteome</keyword>
<dbReference type="EMBL" id="CP121252">
    <property type="protein sequence ID" value="WFP15743.1"/>
    <property type="molecule type" value="Genomic_DNA"/>
</dbReference>
<reference evidence="2 3" key="1">
    <citation type="submission" date="2023-04" db="EMBL/GenBank/DDBJ databases">
        <title>Funneling lignin-derived compounds into biodiesel using alkali-halophilic Citricoccus sp. P2.</title>
        <authorList>
            <person name="Luo C.-B."/>
        </authorList>
    </citation>
    <scope>NUCLEOTIDE SEQUENCE [LARGE SCALE GENOMIC DNA]</scope>
    <source>
        <strain evidence="2 3">P2</strain>
    </source>
</reference>
<feature type="domain" description="Bacterial bifunctional deaminase-reductase C-terminal" evidence="1">
    <location>
        <begin position="4"/>
        <end position="167"/>
    </location>
</feature>
<name>A0ABY8H3N4_9MICC</name>
<dbReference type="InterPro" id="IPR024072">
    <property type="entry name" value="DHFR-like_dom_sf"/>
</dbReference>
<dbReference type="Proteomes" id="UP001219037">
    <property type="component" value="Chromosome"/>
</dbReference>
<evidence type="ECO:0000313" key="3">
    <source>
        <dbReference type="Proteomes" id="UP001219037"/>
    </source>
</evidence>
<sequence length="189" mass="21008">MGQLVYSMIASLDGYVADEDGEFASWAQPDEQVLAAINETFSRVSTCLMGRRMYELMSVWETDDEVIHQSPKSTEFARLWQRADKIVYSRTLTSVPTSRTQLRAQFNPEEVARIKKEAAGDVTIDGPTVAAEGFRAGLVDRLDVLFCPVVLGGGLRLLPEQRIELSLIDKVSFDNGMIQLSYEVGTHTG</sequence>
<evidence type="ECO:0000259" key="1">
    <source>
        <dbReference type="Pfam" id="PF01872"/>
    </source>
</evidence>
<protein>
    <submittedName>
        <fullName evidence="2">Dihydrofolate reductase family protein</fullName>
    </submittedName>
</protein>
<proteinExistence type="predicted"/>
<dbReference type="RefSeq" id="WP_278156734.1">
    <property type="nucleotide sequence ID" value="NZ_CP121252.1"/>
</dbReference>
<dbReference type="Pfam" id="PF01872">
    <property type="entry name" value="RibD_C"/>
    <property type="match status" value="1"/>
</dbReference>
<organism evidence="2 3">
    <name type="scientific">Citricoccus muralis</name>
    <dbReference type="NCBI Taxonomy" id="169134"/>
    <lineage>
        <taxon>Bacteria</taxon>
        <taxon>Bacillati</taxon>
        <taxon>Actinomycetota</taxon>
        <taxon>Actinomycetes</taxon>
        <taxon>Micrococcales</taxon>
        <taxon>Micrococcaceae</taxon>
        <taxon>Citricoccus</taxon>
    </lineage>
</organism>
<dbReference type="Gene3D" id="3.40.430.10">
    <property type="entry name" value="Dihydrofolate Reductase, subunit A"/>
    <property type="match status" value="1"/>
</dbReference>
<gene>
    <name evidence="2" type="ORF">P8192_10085</name>
</gene>
<dbReference type="SUPFAM" id="SSF53597">
    <property type="entry name" value="Dihydrofolate reductase-like"/>
    <property type="match status" value="1"/>
</dbReference>
<dbReference type="PANTHER" id="PTHR38011">
    <property type="entry name" value="DIHYDROFOLATE REDUCTASE FAMILY PROTEIN (AFU_ORTHOLOGUE AFUA_8G06820)"/>
    <property type="match status" value="1"/>
</dbReference>
<evidence type="ECO:0000313" key="2">
    <source>
        <dbReference type="EMBL" id="WFP15743.1"/>
    </source>
</evidence>
<dbReference type="PANTHER" id="PTHR38011:SF11">
    <property type="entry name" value="2,5-DIAMINO-6-RIBOSYLAMINO-4(3H)-PYRIMIDINONE 5'-PHOSPHATE REDUCTASE"/>
    <property type="match status" value="1"/>
</dbReference>